<dbReference type="Proteomes" id="UP000243739">
    <property type="component" value="Unassembled WGS sequence"/>
</dbReference>
<dbReference type="STRING" id="337097.BHF71_07615"/>
<dbReference type="EMBL" id="MIJF01000014">
    <property type="protein sequence ID" value="OEF99749.1"/>
    <property type="molecule type" value="Genomic_DNA"/>
</dbReference>
<evidence type="ECO:0000313" key="3">
    <source>
        <dbReference type="EMBL" id="OEF99749.1"/>
    </source>
</evidence>
<evidence type="ECO:0000256" key="2">
    <source>
        <dbReference type="HAMAP-Rule" id="MF_00338"/>
    </source>
</evidence>
<reference evidence="3 4" key="1">
    <citation type="submission" date="2016-09" db="EMBL/GenBank/DDBJ databases">
        <title>Draft genome sequence for the type strain of Vulcanibacillus modesticaldus BR, a strictly anaerobic, moderately thermophilic, and nitrate-reducing bacterium from deep sea-hydrothermal vents of the Mid-Atlantic Ridge.</title>
        <authorList>
            <person name="Abin C.A."/>
            <person name="Hollibaugh J.T."/>
        </authorList>
    </citation>
    <scope>NUCLEOTIDE SEQUENCE [LARGE SCALE GENOMIC DNA]</scope>
    <source>
        <strain evidence="3 4">BR</strain>
    </source>
</reference>
<name>A0A1D2YVK4_9BACI</name>
<dbReference type="InterPro" id="IPR002765">
    <property type="entry name" value="UPF0145_YbjQ-like"/>
</dbReference>
<dbReference type="AlphaFoldDB" id="A0A1D2YVK4"/>
<comment type="similarity">
    <text evidence="1 2">Belongs to the UPF0145 family.</text>
</comment>
<proteinExistence type="inferred from homology"/>
<dbReference type="Gene3D" id="3.30.110.70">
    <property type="entry name" value="Hypothetical protein apc22750. Chain B"/>
    <property type="match status" value="1"/>
</dbReference>
<comment type="caution">
    <text evidence="3">The sequence shown here is derived from an EMBL/GenBank/DDBJ whole genome shotgun (WGS) entry which is preliminary data.</text>
</comment>
<gene>
    <name evidence="3" type="ORF">BHF71_07615</name>
</gene>
<keyword evidence="4" id="KW-1185">Reference proteome</keyword>
<dbReference type="SUPFAM" id="SSF117782">
    <property type="entry name" value="YbjQ-like"/>
    <property type="match status" value="1"/>
</dbReference>
<dbReference type="OrthoDB" id="9796448at2"/>
<dbReference type="RefSeq" id="WP_069656406.1">
    <property type="nucleotide sequence ID" value="NZ_MIJF01000014.1"/>
</dbReference>
<accession>A0A1D2YVK4</accession>
<evidence type="ECO:0000313" key="4">
    <source>
        <dbReference type="Proteomes" id="UP000243739"/>
    </source>
</evidence>
<dbReference type="PANTHER" id="PTHR34068:SF2">
    <property type="entry name" value="UPF0145 PROTEIN SCO3412"/>
    <property type="match status" value="1"/>
</dbReference>
<protein>
    <recommendedName>
        <fullName evidence="2">UPF0145 protein BHF71_07615</fullName>
    </recommendedName>
</protein>
<organism evidence="3 4">
    <name type="scientific">Vulcanibacillus modesticaldus</name>
    <dbReference type="NCBI Taxonomy" id="337097"/>
    <lineage>
        <taxon>Bacteria</taxon>
        <taxon>Bacillati</taxon>
        <taxon>Bacillota</taxon>
        <taxon>Bacilli</taxon>
        <taxon>Bacillales</taxon>
        <taxon>Bacillaceae</taxon>
        <taxon>Vulcanibacillus</taxon>
    </lineage>
</organism>
<evidence type="ECO:0000256" key="1">
    <source>
        <dbReference type="ARBA" id="ARBA00010751"/>
    </source>
</evidence>
<dbReference type="InterPro" id="IPR035439">
    <property type="entry name" value="UPF0145_dom_sf"/>
</dbReference>
<dbReference type="HAMAP" id="MF_00338">
    <property type="entry name" value="UPF0145"/>
    <property type="match status" value="1"/>
</dbReference>
<dbReference type="Pfam" id="PF01906">
    <property type="entry name" value="YbjQ_1"/>
    <property type="match status" value="1"/>
</dbReference>
<dbReference type="PANTHER" id="PTHR34068">
    <property type="entry name" value="UPF0145 PROTEIN YBJQ"/>
    <property type="match status" value="1"/>
</dbReference>
<sequence>MIIVNIDYVPGYKVTKVHGMVKGNIVQSKHIGKDIVAGFRTLVGGEIKEYTEMLTDSRQKATAHMVREAEKIGANAILNVRYMTSQIMQNASEILVYGTAVTLEKD</sequence>